<dbReference type="InParanoid" id="A0A1E7F926"/>
<dbReference type="KEGG" id="fcy:FRACYDRAFT_262036"/>
<accession>A0A1E7F926</accession>
<organism evidence="2 3">
    <name type="scientific">Fragilariopsis cylindrus CCMP1102</name>
    <dbReference type="NCBI Taxonomy" id="635003"/>
    <lineage>
        <taxon>Eukaryota</taxon>
        <taxon>Sar</taxon>
        <taxon>Stramenopiles</taxon>
        <taxon>Ochrophyta</taxon>
        <taxon>Bacillariophyta</taxon>
        <taxon>Bacillariophyceae</taxon>
        <taxon>Bacillariophycidae</taxon>
        <taxon>Bacillariales</taxon>
        <taxon>Bacillariaceae</taxon>
        <taxon>Fragilariopsis</taxon>
    </lineage>
</organism>
<sequence>MRSSPVYTGIAVAYLAVGSTSVTAFAPPISTLQATKIRYSTVHDTTKIMTPLASPVVMMAKHDKKIEEYNDSDNTNVVAILKRKFGSNSSGSGTTTTKNIENNTKDVKSGIKLTSMQLAATAAAFALAFAPLNNADAAMSGGRMGGSFSSPRPSMSRSAPRSSSSYGRGGYSRGYSSGYVSRPMIGYGGGYGYGYGGGLVSSTYFLWEDLYFQYLKYSS</sequence>
<dbReference type="AlphaFoldDB" id="A0A1E7F926"/>
<evidence type="ECO:0000313" key="2">
    <source>
        <dbReference type="EMBL" id="OEU14639.1"/>
    </source>
</evidence>
<feature type="region of interest" description="Disordered" evidence="1">
    <location>
        <begin position="143"/>
        <end position="170"/>
    </location>
</feature>
<proteinExistence type="predicted"/>
<evidence type="ECO:0000256" key="1">
    <source>
        <dbReference type="SAM" id="MobiDB-lite"/>
    </source>
</evidence>
<feature type="non-terminal residue" evidence="2">
    <location>
        <position position="219"/>
    </location>
</feature>
<keyword evidence="3" id="KW-1185">Reference proteome</keyword>
<feature type="compositionally biased region" description="Low complexity" evidence="1">
    <location>
        <begin position="143"/>
        <end position="166"/>
    </location>
</feature>
<gene>
    <name evidence="2" type="ORF">FRACYDRAFT_262036</name>
</gene>
<dbReference type="EMBL" id="KV784360">
    <property type="protein sequence ID" value="OEU14639.1"/>
    <property type="molecule type" value="Genomic_DNA"/>
</dbReference>
<name>A0A1E7F926_9STRA</name>
<dbReference type="Proteomes" id="UP000095751">
    <property type="component" value="Unassembled WGS sequence"/>
</dbReference>
<protein>
    <submittedName>
        <fullName evidence="2">Uncharacterized protein</fullName>
    </submittedName>
</protein>
<evidence type="ECO:0000313" key="3">
    <source>
        <dbReference type="Proteomes" id="UP000095751"/>
    </source>
</evidence>
<reference evidence="2 3" key="1">
    <citation type="submission" date="2016-09" db="EMBL/GenBank/DDBJ databases">
        <title>Extensive genetic diversity and differential bi-allelic expression allows diatom success in the polar Southern Ocean.</title>
        <authorList>
            <consortium name="DOE Joint Genome Institute"/>
            <person name="Mock T."/>
            <person name="Otillar R.P."/>
            <person name="Strauss J."/>
            <person name="Dupont C."/>
            <person name="Frickenhaus S."/>
            <person name="Maumus F."/>
            <person name="Mcmullan M."/>
            <person name="Sanges R."/>
            <person name="Schmutz J."/>
            <person name="Toseland A."/>
            <person name="Valas R."/>
            <person name="Veluchamy A."/>
            <person name="Ward B.J."/>
            <person name="Allen A."/>
            <person name="Barry K."/>
            <person name="Falciatore A."/>
            <person name="Ferrante M."/>
            <person name="Fortunato A.E."/>
            <person name="Gloeckner G."/>
            <person name="Gruber A."/>
            <person name="Hipkin R."/>
            <person name="Janech M."/>
            <person name="Kroth P."/>
            <person name="Leese F."/>
            <person name="Lindquist E."/>
            <person name="Lyon B.R."/>
            <person name="Martin J."/>
            <person name="Mayer C."/>
            <person name="Parker M."/>
            <person name="Quesneville H."/>
            <person name="Raymond J."/>
            <person name="Uhlig C."/>
            <person name="Valentin K.U."/>
            <person name="Worden A.Z."/>
            <person name="Armbrust E.V."/>
            <person name="Bowler C."/>
            <person name="Green B."/>
            <person name="Moulton V."/>
            <person name="Van Oosterhout C."/>
            <person name="Grigoriev I."/>
        </authorList>
    </citation>
    <scope>NUCLEOTIDE SEQUENCE [LARGE SCALE GENOMIC DNA]</scope>
    <source>
        <strain evidence="2 3">CCMP1102</strain>
    </source>
</reference>